<protein>
    <submittedName>
        <fullName evidence="2">Putative Arenavirus glycoprotein</fullName>
    </submittedName>
</protein>
<dbReference type="EMBL" id="JNAX01000015">
    <property type="protein sequence ID" value="KGG19268.1"/>
    <property type="molecule type" value="Genomic_DNA"/>
</dbReference>
<evidence type="ECO:0000256" key="1">
    <source>
        <dbReference type="SAM" id="MobiDB-lite"/>
    </source>
</evidence>
<evidence type="ECO:0000313" key="3">
    <source>
        <dbReference type="Proteomes" id="UP000030392"/>
    </source>
</evidence>
<proteinExistence type="predicted"/>
<feature type="region of interest" description="Disordered" evidence="1">
    <location>
        <begin position="48"/>
        <end position="134"/>
    </location>
</feature>
<feature type="compositionally biased region" description="Basic and acidic residues" evidence="1">
    <location>
        <begin position="114"/>
        <end position="134"/>
    </location>
</feature>
<name>A0A0A2BYW1_PROMR</name>
<dbReference type="AlphaFoldDB" id="A0A0A2BYW1"/>
<comment type="caution">
    <text evidence="2">The sequence shown here is derived from an EMBL/GenBank/DDBJ whole genome shotgun (WGS) entry which is preliminary data.</text>
</comment>
<evidence type="ECO:0000313" key="2">
    <source>
        <dbReference type="EMBL" id="KGG19268.1"/>
    </source>
</evidence>
<sequence length="158" mass="18428">MESRKYQLQKQIIEALKANDNDLYSLLKSQWAHRFGVDSLEELKSLDLEQSNQTPSNVDNQKIDQSKENSFEGEKETSIKDEDNQSKEIINKEVDESVKDENDKSFTITSYSIADKENDEDKTINPTKDSRNQPEIKALIPLPPKPKYSYFKKWLLRK</sequence>
<feature type="compositionally biased region" description="Basic and acidic residues" evidence="1">
    <location>
        <begin position="61"/>
        <end position="104"/>
    </location>
</feature>
<accession>A0A0A2BYW1</accession>
<dbReference type="RefSeq" id="WP_036906813.1">
    <property type="nucleotide sequence ID" value="NZ_CP138967.1"/>
</dbReference>
<dbReference type="Proteomes" id="UP000030392">
    <property type="component" value="Unassembled WGS sequence"/>
</dbReference>
<feature type="compositionally biased region" description="Polar residues" evidence="1">
    <location>
        <begin position="50"/>
        <end position="60"/>
    </location>
</feature>
<organism evidence="2 3">
    <name type="scientific">Prochlorococcus marinus str. PAC1</name>
    <dbReference type="NCBI Taxonomy" id="59924"/>
    <lineage>
        <taxon>Bacteria</taxon>
        <taxon>Bacillati</taxon>
        <taxon>Cyanobacteriota</taxon>
        <taxon>Cyanophyceae</taxon>
        <taxon>Synechococcales</taxon>
        <taxon>Prochlorococcaceae</taxon>
        <taxon>Prochlorococcus</taxon>
    </lineage>
</organism>
<reference evidence="3" key="1">
    <citation type="journal article" date="2014" name="Sci. Data">
        <title>Genomes of diverse isolates of the marine cyanobacterium Prochlorococcus.</title>
        <authorList>
            <person name="Biller S."/>
            <person name="Berube P."/>
            <person name="Thompson J."/>
            <person name="Kelly L."/>
            <person name="Roggensack S."/>
            <person name="Awad L."/>
            <person name="Roache-Johnson K."/>
            <person name="Ding H."/>
            <person name="Giovannoni S.J."/>
            <person name="Moore L.R."/>
            <person name="Chisholm S.W."/>
        </authorList>
    </citation>
    <scope>NUCLEOTIDE SEQUENCE [LARGE SCALE GENOMIC DNA]</scope>
    <source>
        <strain evidence="3">PAC1</strain>
    </source>
</reference>
<gene>
    <name evidence="2" type="ORF">EV03_1648</name>
</gene>